<comment type="caution">
    <text evidence="1">The sequence shown here is derived from an EMBL/GenBank/DDBJ whole genome shotgun (WGS) entry which is preliminary data.</text>
</comment>
<gene>
    <name evidence="1" type="ORF">D0Y65_023008</name>
</gene>
<organism evidence="1 2">
    <name type="scientific">Glycine soja</name>
    <name type="common">Wild soybean</name>
    <dbReference type="NCBI Taxonomy" id="3848"/>
    <lineage>
        <taxon>Eukaryota</taxon>
        <taxon>Viridiplantae</taxon>
        <taxon>Streptophyta</taxon>
        <taxon>Embryophyta</taxon>
        <taxon>Tracheophyta</taxon>
        <taxon>Spermatophyta</taxon>
        <taxon>Magnoliopsida</taxon>
        <taxon>eudicotyledons</taxon>
        <taxon>Gunneridae</taxon>
        <taxon>Pentapetalae</taxon>
        <taxon>rosids</taxon>
        <taxon>fabids</taxon>
        <taxon>Fabales</taxon>
        <taxon>Fabaceae</taxon>
        <taxon>Papilionoideae</taxon>
        <taxon>50 kb inversion clade</taxon>
        <taxon>NPAAA clade</taxon>
        <taxon>indigoferoid/millettioid clade</taxon>
        <taxon>Phaseoleae</taxon>
        <taxon>Glycine</taxon>
        <taxon>Glycine subgen. Soja</taxon>
    </lineage>
</organism>
<proteinExistence type="predicted"/>
<evidence type="ECO:0000313" key="2">
    <source>
        <dbReference type="Proteomes" id="UP000289340"/>
    </source>
</evidence>
<reference evidence="1 2" key="1">
    <citation type="submission" date="2018-09" db="EMBL/GenBank/DDBJ databases">
        <title>A high-quality reference genome of wild soybean provides a powerful tool to mine soybean genomes.</title>
        <authorList>
            <person name="Xie M."/>
            <person name="Chung C.Y.L."/>
            <person name="Li M.-W."/>
            <person name="Wong F.-L."/>
            <person name="Chan T.-F."/>
            <person name="Lam H.-M."/>
        </authorList>
    </citation>
    <scope>NUCLEOTIDE SEQUENCE [LARGE SCALE GENOMIC DNA]</scope>
    <source>
        <strain evidence="2">cv. W05</strain>
        <tissue evidence="1">Hypocotyl of etiolated seedlings</tissue>
    </source>
</reference>
<accession>A0A445IW87</accession>
<name>A0A445IW87_GLYSO</name>
<protein>
    <submittedName>
        <fullName evidence="1">Uncharacterized protein</fullName>
    </submittedName>
</protein>
<dbReference type="AlphaFoldDB" id="A0A445IW87"/>
<dbReference type="EMBL" id="QZWG01000009">
    <property type="protein sequence ID" value="RZB90346.1"/>
    <property type="molecule type" value="Genomic_DNA"/>
</dbReference>
<evidence type="ECO:0000313" key="1">
    <source>
        <dbReference type="EMBL" id="RZB90346.1"/>
    </source>
</evidence>
<keyword evidence="2" id="KW-1185">Reference proteome</keyword>
<dbReference type="Proteomes" id="UP000289340">
    <property type="component" value="Chromosome 9"/>
</dbReference>
<sequence length="100" mass="11418">MPAPLPLLFLQFSSRYAGRVASLSALLVWALAELLTTPLDFWLLEKIDPYCSGWLKLHGDHSSKKRKEKENNYARNIIFHGGVWFAHKNKNQGRIQPTLG</sequence>